<reference evidence="2 3" key="1">
    <citation type="journal article" date="2019" name="Commun. Biol.">
        <title>The bagworm genome reveals a unique fibroin gene that provides high tensile strength.</title>
        <authorList>
            <person name="Kono N."/>
            <person name="Nakamura H."/>
            <person name="Ohtoshi R."/>
            <person name="Tomita M."/>
            <person name="Numata K."/>
            <person name="Arakawa K."/>
        </authorList>
    </citation>
    <scope>NUCLEOTIDE SEQUENCE [LARGE SCALE GENOMIC DNA]</scope>
</reference>
<keyword evidence="3" id="KW-1185">Reference proteome</keyword>
<feature type="compositionally biased region" description="Low complexity" evidence="1">
    <location>
        <begin position="23"/>
        <end position="32"/>
    </location>
</feature>
<organism evidence="2 3">
    <name type="scientific">Eumeta variegata</name>
    <name type="common">Bagworm moth</name>
    <name type="synonym">Eumeta japonica</name>
    <dbReference type="NCBI Taxonomy" id="151549"/>
    <lineage>
        <taxon>Eukaryota</taxon>
        <taxon>Metazoa</taxon>
        <taxon>Ecdysozoa</taxon>
        <taxon>Arthropoda</taxon>
        <taxon>Hexapoda</taxon>
        <taxon>Insecta</taxon>
        <taxon>Pterygota</taxon>
        <taxon>Neoptera</taxon>
        <taxon>Endopterygota</taxon>
        <taxon>Lepidoptera</taxon>
        <taxon>Glossata</taxon>
        <taxon>Ditrysia</taxon>
        <taxon>Tineoidea</taxon>
        <taxon>Psychidae</taxon>
        <taxon>Oiketicinae</taxon>
        <taxon>Eumeta</taxon>
    </lineage>
</organism>
<feature type="compositionally biased region" description="Basic and acidic residues" evidence="1">
    <location>
        <begin position="144"/>
        <end position="156"/>
    </location>
</feature>
<gene>
    <name evidence="2" type="ORF">EVAR_29553_1</name>
</gene>
<protein>
    <submittedName>
        <fullName evidence="2">Uncharacterized protein</fullName>
    </submittedName>
</protein>
<accession>A0A4C1WGH2</accession>
<feature type="region of interest" description="Disordered" evidence="1">
    <location>
        <begin position="1"/>
        <end position="32"/>
    </location>
</feature>
<sequence>MNTGARQRQTIDEDGARARLRTEGAGTRAGAATGTTMGASVIEDECLAGVPGALPRTGSETVNVAGSHVRRTSRRGPSGARGPSARYHQSAIALGTRLAYTLFHVAVKSVCGTSTVEYATHPAHRPNRGDERRIRPKSTSARAQPERAHTSEHTPLRADIPSYMLMRQL</sequence>
<comment type="caution">
    <text evidence="2">The sequence shown here is derived from an EMBL/GenBank/DDBJ whole genome shotgun (WGS) entry which is preliminary data.</text>
</comment>
<feature type="compositionally biased region" description="Basic and acidic residues" evidence="1">
    <location>
        <begin position="9"/>
        <end position="22"/>
    </location>
</feature>
<feature type="region of interest" description="Disordered" evidence="1">
    <location>
        <begin position="65"/>
        <end position="86"/>
    </location>
</feature>
<proteinExistence type="predicted"/>
<evidence type="ECO:0000256" key="1">
    <source>
        <dbReference type="SAM" id="MobiDB-lite"/>
    </source>
</evidence>
<feature type="region of interest" description="Disordered" evidence="1">
    <location>
        <begin position="120"/>
        <end position="162"/>
    </location>
</feature>
<evidence type="ECO:0000313" key="3">
    <source>
        <dbReference type="Proteomes" id="UP000299102"/>
    </source>
</evidence>
<evidence type="ECO:0000313" key="2">
    <source>
        <dbReference type="EMBL" id="GBP49940.1"/>
    </source>
</evidence>
<dbReference type="Proteomes" id="UP000299102">
    <property type="component" value="Unassembled WGS sequence"/>
</dbReference>
<dbReference type="EMBL" id="BGZK01000554">
    <property type="protein sequence ID" value="GBP49940.1"/>
    <property type="molecule type" value="Genomic_DNA"/>
</dbReference>
<name>A0A4C1WGH2_EUMVA</name>
<dbReference type="AlphaFoldDB" id="A0A4C1WGH2"/>